<feature type="compositionally biased region" description="Basic and acidic residues" evidence="14">
    <location>
        <begin position="170"/>
        <end position="185"/>
    </location>
</feature>
<sequence>QMFIEQNKMKRQSQLLLQSSAPDQQLLKALDDNAKLTHTLEEERLQHQQKIKELEEQLENQSLHKEINRLKQQLELLEEDKKELELKCQHAEEKARDLKHSVDELQKRIQQSENPAPPPPPPPPPPLPPPPPPNPIRSLMSMIRKRSHSNTNVSKKEKPPQQESAGEEVTDLKRQAVEEMMDRIKKGVHLRPVNQSSRPKTKETLNKSTSSRSLKSLETDSGETELERVLRRRKVTTDQDSGSPTGILATSESKSLPVLGSGASAPNAALNKKDVETEFTSKVPNSGPVPSQPKGATGSKPTLQSTSHTELTRKASSSEKETESVVVLNPVSTSGDQMSENAPNQNKVKEEKSKPLHKETNVGKIKETDSSSC</sequence>
<feature type="compositionally biased region" description="Polar residues" evidence="14">
    <location>
        <begin position="206"/>
        <end position="216"/>
    </location>
</feature>
<evidence type="ECO:0000256" key="14">
    <source>
        <dbReference type="SAM" id="MobiDB-lite"/>
    </source>
</evidence>
<protein>
    <recommendedName>
        <fullName evidence="8">Shootin-1</fullName>
    </recommendedName>
</protein>
<dbReference type="InterPro" id="IPR024849">
    <property type="entry name" value="Shootin-1"/>
</dbReference>
<dbReference type="AlphaFoldDB" id="A0A7L2QRS7"/>
<dbReference type="GO" id="GO:2001224">
    <property type="term" value="P:positive regulation of neuron migration"/>
    <property type="evidence" value="ECO:0007669"/>
    <property type="project" value="TreeGrafter"/>
</dbReference>
<feature type="compositionally biased region" description="Polar residues" evidence="14">
    <location>
        <begin position="330"/>
        <end position="346"/>
    </location>
</feature>
<dbReference type="PANTHER" id="PTHR46606:SF3">
    <property type="entry name" value="SHOOTIN-1"/>
    <property type="match status" value="1"/>
</dbReference>
<organism evidence="15 16">
    <name type="scientific">Oxylabes madagascariensis</name>
    <name type="common">white-throated Oxylabes</name>
    <dbReference type="NCBI Taxonomy" id="98144"/>
    <lineage>
        <taxon>Eukaryota</taxon>
        <taxon>Metazoa</taxon>
        <taxon>Chordata</taxon>
        <taxon>Craniata</taxon>
        <taxon>Vertebrata</taxon>
        <taxon>Euteleostomi</taxon>
        <taxon>Archelosauria</taxon>
        <taxon>Archosauria</taxon>
        <taxon>Dinosauria</taxon>
        <taxon>Saurischia</taxon>
        <taxon>Theropoda</taxon>
        <taxon>Coelurosauria</taxon>
        <taxon>Aves</taxon>
        <taxon>Neognathae</taxon>
        <taxon>Neoaves</taxon>
        <taxon>Telluraves</taxon>
        <taxon>Australaves</taxon>
        <taxon>Passeriformes</taxon>
        <taxon>Sylvioidea</taxon>
        <taxon>Timaliidae</taxon>
        <taxon>Oxylabes</taxon>
    </lineage>
</organism>
<feature type="compositionally biased region" description="Polar residues" evidence="14">
    <location>
        <begin position="238"/>
        <end position="254"/>
    </location>
</feature>
<accession>A0A7L2QRS7</accession>
<feature type="non-terminal residue" evidence="15">
    <location>
        <position position="1"/>
    </location>
</feature>
<feature type="compositionally biased region" description="Basic and acidic residues" evidence="14">
    <location>
        <begin position="310"/>
        <end position="323"/>
    </location>
</feature>
<name>A0A7L2QRS7_9PASS</name>
<comment type="caution">
    <text evidence="15">The sequence shown here is derived from an EMBL/GenBank/DDBJ whole genome shotgun (WGS) entry which is preliminary data.</text>
</comment>
<evidence type="ECO:0000256" key="3">
    <source>
        <dbReference type="ARBA" id="ARBA00004486"/>
    </source>
</evidence>
<dbReference type="EMBL" id="VYZR01031422">
    <property type="protein sequence ID" value="NXR98686.1"/>
    <property type="molecule type" value="Genomic_DNA"/>
</dbReference>
<dbReference type="GO" id="GO:0030027">
    <property type="term" value="C:lamellipodium"/>
    <property type="evidence" value="ECO:0007669"/>
    <property type="project" value="UniProtKB-SubCell"/>
</dbReference>
<evidence type="ECO:0000256" key="1">
    <source>
        <dbReference type="ARBA" id="ARBA00004245"/>
    </source>
</evidence>
<keyword evidence="13" id="KW-0966">Cell projection</keyword>
<evidence type="ECO:0000256" key="7">
    <source>
        <dbReference type="ARBA" id="ARBA00010041"/>
    </source>
</evidence>
<evidence type="ECO:0000256" key="9">
    <source>
        <dbReference type="ARBA" id="ARBA00022473"/>
    </source>
</evidence>
<dbReference type="GO" id="GO:0030175">
    <property type="term" value="C:filopodium"/>
    <property type="evidence" value="ECO:0007669"/>
    <property type="project" value="UniProtKB-SubCell"/>
</dbReference>
<evidence type="ECO:0000256" key="10">
    <source>
        <dbReference type="ARBA" id="ARBA00022490"/>
    </source>
</evidence>
<evidence type="ECO:0000313" key="16">
    <source>
        <dbReference type="Proteomes" id="UP000570288"/>
    </source>
</evidence>
<reference evidence="15 16" key="1">
    <citation type="submission" date="2019-09" db="EMBL/GenBank/DDBJ databases">
        <title>Bird 10,000 Genomes (B10K) Project - Family phase.</title>
        <authorList>
            <person name="Zhang G."/>
        </authorList>
    </citation>
    <scope>NUCLEOTIDE SEQUENCE [LARGE SCALE GENOMIC DNA]</scope>
    <source>
        <strain evidence="15">B10K-DU-002-81</strain>
    </source>
</reference>
<gene>
    <name evidence="15" type="primary">Shtn1</name>
    <name evidence="15" type="ORF">OXYMAD_R06140</name>
</gene>
<feature type="compositionally biased region" description="Pro residues" evidence="14">
    <location>
        <begin position="115"/>
        <end position="135"/>
    </location>
</feature>
<feature type="non-terminal residue" evidence="15">
    <location>
        <position position="373"/>
    </location>
</feature>
<evidence type="ECO:0000256" key="13">
    <source>
        <dbReference type="ARBA" id="ARBA00023273"/>
    </source>
</evidence>
<dbReference type="GO" id="GO:0005856">
    <property type="term" value="C:cytoskeleton"/>
    <property type="evidence" value="ECO:0007669"/>
    <property type="project" value="UniProtKB-SubCell"/>
</dbReference>
<dbReference type="OrthoDB" id="6111338at2759"/>
<dbReference type="GO" id="GO:0043204">
    <property type="term" value="C:perikaryon"/>
    <property type="evidence" value="ECO:0007669"/>
    <property type="project" value="UniProtKB-SubCell"/>
</dbReference>
<evidence type="ECO:0000256" key="5">
    <source>
        <dbReference type="ARBA" id="ARBA00004510"/>
    </source>
</evidence>
<comment type="subcellular location">
    <subcellularLocation>
        <location evidence="4">Cell projection</location>
        <location evidence="4">Axon</location>
    </subcellularLocation>
    <subcellularLocation>
        <location evidence="3">Cell projection</location>
        <location evidence="3">Filopodium</location>
    </subcellularLocation>
    <subcellularLocation>
        <location evidence="6">Cell projection</location>
        <location evidence="6">Growth cone</location>
    </subcellularLocation>
    <subcellularLocation>
        <location evidence="5">Cell projection</location>
        <location evidence="5">Lamellipodium</location>
    </subcellularLocation>
    <subcellularLocation>
        <location evidence="1">Cytoplasm</location>
        <location evidence="1">Cytoskeleton</location>
    </subcellularLocation>
    <subcellularLocation>
        <location evidence="2">Perikaryon</location>
    </subcellularLocation>
</comment>
<dbReference type="Proteomes" id="UP000570288">
    <property type="component" value="Unassembled WGS sequence"/>
</dbReference>
<dbReference type="SUPFAM" id="SSF101447">
    <property type="entry name" value="Formin homology 2 domain (FH2 domain)"/>
    <property type="match status" value="1"/>
</dbReference>
<evidence type="ECO:0000256" key="2">
    <source>
        <dbReference type="ARBA" id="ARBA00004484"/>
    </source>
</evidence>
<evidence type="ECO:0000256" key="12">
    <source>
        <dbReference type="ARBA" id="ARBA00023212"/>
    </source>
</evidence>
<proteinExistence type="inferred from homology"/>
<feature type="compositionally biased region" description="Basic and acidic residues" evidence="14">
    <location>
        <begin position="90"/>
        <end position="107"/>
    </location>
</feature>
<dbReference type="GO" id="GO:0044295">
    <property type="term" value="C:axonal growth cone"/>
    <property type="evidence" value="ECO:0007669"/>
    <property type="project" value="TreeGrafter"/>
</dbReference>
<dbReference type="Gene3D" id="1.20.5.1160">
    <property type="entry name" value="Vasodilator-stimulated phosphoprotein"/>
    <property type="match status" value="1"/>
</dbReference>
<feature type="compositionally biased region" description="Basic and acidic residues" evidence="14">
    <location>
        <begin position="347"/>
        <end position="373"/>
    </location>
</feature>
<keyword evidence="10" id="KW-0963">Cytoplasm</keyword>
<evidence type="ECO:0000256" key="11">
    <source>
        <dbReference type="ARBA" id="ARBA00023054"/>
    </source>
</evidence>
<dbReference type="GO" id="GO:0005737">
    <property type="term" value="C:cytoplasm"/>
    <property type="evidence" value="ECO:0007669"/>
    <property type="project" value="TreeGrafter"/>
</dbReference>
<evidence type="ECO:0000313" key="15">
    <source>
        <dbReference type="EMBL" id="NXR98686.1"/>
    </source>
</evidence>
<evidence type="ECO:0000256" key="6">
    <source>
        <dbReference type="ARBA" id="ARBA00004624"/>
    </source>
</evidence>
<dbReference type="PANTHER" id="PTHR46606">
    <property type="entry name" value="SHOOTIN-1"/>
    <property type="match status" value="1"/>
</dbReference>
<dbReference type="GO" id="GO:0048812">
    <property type="term" value="P:neuron projection morphogenesis"/>
    <property type="evidence" value="ECO:0007669"/>
    <property type="project" value="TreeGrafter"/>
</dbReference>
<keyword evidence="16" id="KW-1185">Reference proteome</keyword>
<keyword evidence="9" id="KW-0217">Developmental protein</keyword>
<evidence type="ECO:0000256" key="8">
    <source>
        <dbReference type="ARBA" id="ARBA00017666"/>
    </source>
</evidence>
<keyword evidence="12" id="KW-0206">Cytoskeleton</keyword>
<comment type="similarity">
    <text evidence="7">Belongs to the shootin family.</text>
</comment>
<keyword evidence="11" id="KW-0175">Coiled coil</keyword>
<evidence type="ECO:0000256" key="4">
    <source>
        <dbReference type="ARBA" id="ARBA00004489"/>
    </source>
</evidence>
<feature type="region of interest" description="Disordered" evidence="14">
    <location>
        <begin position="90"/>
        <end position="373"/>
    </location>
</feature>
<feature type="compositionally biased region" description="Polar residues" evidence="14">
    <location>
        <begin position="299"/>
        <end position="309"/>
    </location>
</feature>